<dbReference type="OrthoDB" id="3372at2157"/>
<evidence type="ECO:0000256" key="8">
    <source>
        <dbReference type="ARBA" id="ARBA00022989"/>
    </source>
</evidence>
<evidence type="ECO:0000256" key="7">
    <source>
        <dbReference type="ARBA" id="ARBA00022982"/>
    </source>
</evidence>
<protein>
    <submittedName>
        <fullName evidence="13">Cytochrome c oxidase subunit II</fullName>
        <ecNumber evidence="13">1.9.3.1</ecNumber>
    </submittedName>
</protein>
<organism evidence="13 16">
    <name type="scientific">Haloplanus rubicundus</name>
    <dbReference type="NCBI Taxonomy" id="1547898"/>
    <lineage>
        <taxon>Archaea</taxon>
        <taxon>Methanobacteriati</taxon>
        <taxon>Methanobacteriota</taxon>
        <taxon>Stenosarchaea group</taxon>
        <taxon>Halobacteria</taxon>
        <taxon>Halobacteriales</taxon>
        <taxon>Haloferacaceae</taxon>
        <taxon>Haloplanus</taxon>
    </lineage>
</organism>
<comment type="similarity">
    <text evidence="2">Belongs to the cytochrome c oxidase subunit 2 family.</text>
</comment>
<keyword evidence="5 11" id="KW-0812">Transmembrane</keyword>
<keyword evidence="9" id="KW-0186">Copper</keyword>
<keyword evidence="8 11" id="KW-1133">Transmembrane helix</keyword>
<evidence type="ECO:0000256" key="5">
    <source>
        <dbReference type="ARBA" id="ARBA00022692"/>
    </source>
</evidence>
<dbReference type="Proteomes" id="UP000252985">
    <property type="component" value="Chromosome"/>
</dbReference>
<dbReference type="EMBL" id="CP031150">
    <property type="protein sequence ID" value="AXG05729.1"/>
    <property type="molecule type" value="Genomic_DNA"/>
</dbReference>
<evidence type="ECO:0000313" key="16">
    <source>
        <dbReference type="Proteomes" id="UP000253273"/>
    </source>
</evidence>
<comment type="subcellular location">
    <subcellularLocation>
        <location evidence="1">Membrane</location>
        <topology evidence="1">Multi-pass membrane protein</topology>
    </subcellularLocation>
</comment>
<dbReference type="PROSITE" id="PS50857">
    <property type="entry name" value="COX2_CUA"/>
    <property type="match status" value="1"/>
</dbReference>
<evidence type="ECO:0000256" key="9">
    <source>
        <dbReference type="ARBA" id="ARBA00023008"/>
    </source>
</evidence>
<dbReference type="InterPro" id="IPR045187">
    <property type="entry name" value="CcO_II"/>
</dbReference>
<evidence type="ECO:0000313" key="13">
    <source>
        <dbReference type="EMBL" id="AXG05729.1"/>
    </source>
</evidence>
<evidence type="ECO:0000259" key="12">
    <source>
        <dbReference type="PROSITE" id="PS50857"/>
    </source>
</evidence>
<dbReference type="Proteomes" id="UP000253273">
    <property type="component" value="Chromosome"/>
</dbReference>
<dbReference type="EMBL" id="CP031148">
    <property type="protein sequence ID" value="AXG09065.1"/>
    <property type="molecule type" value="Genomic_DNA"/>
</dbReference>
<keyword evidence="16" id="KW-1185">Reference proteome</keyword>
<dbReference type="CDD" id="cd13918">
    <property type="entry name" value="CuRO_HCO_II_like_6"/>
    <property type="match status" value="1"/>
</dbReference>
<dbReference type="InterPro" id="IPR002429">
    <property type="entry name" value="CcO_II-like_C"/>
</dbReference>
<dbReference type="KEGG" id="haj:DU500_04345"/>
<keyword evidence="6" id="KW-0479">Metal-binding</keyword>
<gene>
    <name evidence="13" type="primary">coxB</name>
    <name evidence="14" type="ORF">DU484_03860</name>
    <name evidence="13" type="ORF">DU500_04345</name>
</gene>
<dbReference type="NCBIfam" id="TIGR02866">
    <property type="entry name" value="CoxB"/>
    <property type="match status" value="1"/>
</dbReference>
<feature type="transmembrane region" description="Helical" evidence="11">
    <location>
        <begin position="83"/>
        <end position="103"/>
    </location>
</feature>
<reference evidence="14 15" key="1">
    <citation type="submission" date="2018-07" db="EMBL/GenBank/DDBJ databases">
        <title>Genome sequences of Haloplanus sp. CBA1112.</title>
        <authorList>
            <person name="Kim Y.B."/>
            <person name="Roh S.W."/>
        </authorList>
    </citation>
    <scope>NUCLEOTIDE SEQUENCE [LARGE SCALE GENOMIC DNA]</scope>
    <source>
        <strain evidence="14 15">CBA1112</strain>
    </source>
</reference>
<keyword evidence="3" id="KW-0813">Transport</keyword>
<evidence type="ECO:0000256" key="6">
    <source>
        <dbReference type="ARBA" id="ARBA00022723"/>
    </source>
</evidence>
<name>A0A345E0K7_9EURY</name>
<dbReference type="GO" id="GO:0005507">
    <property type="term" value="F:copper ion binding"/>
    <property type="evidence" value="ECO:0007669"/>
    <property type="project" value="InterPro"/>
</dbReference>
<dbReference type="GO" id="GO:0016491">
    <property type="term" value="F:oxidoreductase activity"/>
    <property type="evidence" value="ECO:0007669"/>
    <property type="project" value="UniProtKB-KW"/>
</dbReference>
<evidence type="ECO:0000313" key="14">
    <source>
        <dbReference type="EMBL" id="AXG09065.1"/>
    </source>
</evidence>
<dbReference type="SUPFAM" id="SSF49503">
    <property type="entry name" value="Cupredoxins"/>
    <property type="match status" value="1"/>
</dbReference>
<dbReference type="EC" id="1.9.3.1" evidence="13"/>
<evidence type="ECO:0000256" key="2">
    <source>
        <dbReference type="ARBA" id="ARBA00007866"/>
    </source>
</evidence>
<dbReference type="GO" id="GO:0042773">
    <property type="term" value="P:ATP synthesis coupled electron transport"/>
    <property type="evidence" value="ECO:0007669"/>
    <property type="project" value="TreeGrafter"/>
</dbReference>
<dbReference type="GeneID" id="37286084"/>
<dbReference type="GO" id="GO:0016020">
    <property type="term" value="C:membrane"/>
    <property type="evidence" value="ECO:0007669"/>
    <property type="project" value="UniProtKB-SubCell"/>
</dbReference>
<dbReference type="InterPro" id="IPR014222">
    <property type="entry name" value="Cyt_c_oxidase_su2"/>
</dbReference>
<dbReference type="PROSITE" id="PS00078">
    <property type="entry name" value="COX2"/>
    <property type="match status" value="1"/>
</dbReference>
<evidence type="ECO:0000256" key="11">
    <source>
        <dbReference type="SAM" id="Phobius"/>
    </source>
</evidence>
<sequence length="254" mass="28238">MSPRVVPVRVLLQPSLVPRGARSEIFREIYVVFLILGTLVGVVVIAYMLHKAYRYRAAAERADDRDRPQVGELPTGGGGGRKLFVSLALSAVIVVSLITWTYFTLLYVEDPEPVAEEEPLEIRVVGHQFYWEFIYPDGRSVQGTLRVPEDRRVRLQVTSADVFHNFGVPELRAKADAIPGQRTETWFVAEETGTYQAHCYELCGAAHSYMDATVRVMEPDAYRQWYANGSDDTTGANATVEGNASAVASGRINP</sequence>
<evidence type="ECO:0000256" key="1">
    <source>
        <dbReference type="ARBA" id="ARBA00004141"/>
    </source>
</evidence>
<evidence type="ECO:0000256" key="3">
    <source>
        <dbReference type="ARBA" id="ARBA00022448"/>
    </source>
</evidence>
<accession>A0A345EA43</accession>
<dbReference type="KEGG" id="haq:DU484_03860"/>
<dbReference type="PANTHER" id="PTHR22888">
    <property type="entry name" value="CYTOCHROME C OXIDASE, SUBUNIT II"/>
    <property type="match status" value="1"/>
</dbReference>
<feature type="domain" description="Cytochrome oxidase subunit II copper A binding" evidence="12">
    <location>
        <begin position="117"/>
        <end position="228"/>
    </location>
</feature>
<evidence type="ECO:0000256" key="4">
    <source>
        <dbReference type="ARBA" id="ARBA00022660"/>
    </source>
</evidence>
<keyword evidence="4" id="KW-0679">Respiratory chain</keyword>
<dbReference type="Gene3D" id="2.60.40.420">
    <property type="entry name" value="Cupredoxins - blue copper proteins"/>
    <property type="match status" value="1"/>
</dbReference>
<feature type="transmembrane region" description="Helical" evidence="11">
    <location>
        <begin position="29"/>
        <end position="49"/>
    </location>
</feature>
<dbReference type="InterPro" id="IPR008972">
    <property type="entry name" value="Cupredoxin"/>
</dbReference>
<reference evidence="13 16" key="2">
    <citation type="submission" date="2018-07" db="EMBL/GenBank/DDBJ databases">
        <title>Genome sequences of Haloplanus sp. CBA1113.</title>
        <authorList>
            <person name="Kim Y.B."/>
            <person name="Roh S.W."/>
        </authorList>
    </citation>
    <scope>NUCLEOTIDE SEQUENCE [LARGE SCALE GENOMIC DNA]</scope>
    <source>
        <strain evidence="13 16">CBA1113</strain>
    </source>
</reference>
<evidence type="ECO:0000313" key="15">
    <source>
        <dbReference type="Proteomes" id="UP000252985"/>
    </source>
</evidence>
<dbReference type="InterPro" id="IPR001505">
    <property type="entry name" value="Copper_CuA"/>
</dbReference>
<evidence type="ECO:0000256" key="10">
    <source>
        <dbReference type="ARBA" id="ARBA00023136"/>
    </source>
</evidence>
<keyword evidence="7" id="KW-0249">Electron transport</keyword>
<dbReference type="GO" id="GO:0004129">
    <property type="term" value="F:cytochrome-c oxidase activity"/>
    <property type="evidence" value="ECO:0007669"/>
    <property type="project" value="InterPro"/>
</dbReference>
<dbReference type="Pfam" id="PF00116">
    <property type="entry name" value="COX2"/>
    <property type="match status" value="1"/>
</dbReference>
<keyword evidence="10 11" id="KW-0472">Membrane</keyword>
<dbReference type="AlphaFoldDB" id="A0A345E0K7"/>
<dbReference type="PANTHER" id="PTHR22888:SF9">
    <property type="entry name" value="CYTOCHROME C OXIDASE SUBUNIT 2"/>
    <property type="match status" value="1"/>
</dbReference>
<keyword evidence="13" id="KW-0560">Oxidoreductase</keyword>
<proteinExistence type="inferred from homology"/>
<accession>A0A345E0K7</accession>
<dbReference type="RefSeq" id="WP_114584878.1">
    <property type="nucleotide sequence ID" value="NZ_CP031148.1"/>
</dbReference>